<dbReference type="EnsemblMetazoa" id="RPRC009097-RA">
    <property type="protein sequence ID" value="RPRC009097-PA"/>
    <property type="gene ID" value="RPRC009097"/>
</dbReference>
<protein>
    <submittedName>
        <fullName evidence="1">Uncharacterized protein</fullName>
    </submittedName>
</protein>
<dbReference type="AlphaFoldDB" id="T1HYH7"/>
<reference evidence="1" key="1">
    <citation type="submission" date="2015-05" db="UniProtKB">
        <authorList>
            <consortium name="EnsemblMetazoa"/>
        </authorList>
    </citation>
    <scope>IDENTIFICATION</scope>
</reference>
<proteinExistence type="predicted"/>
<dbReference type="HOGENOM" id="CLU_2561121_0_0_1"/>
<sequence>MRVIRAEFLLIDSAFSIFYSSKCCQLRDFERSLLLENGYFCFPEPRHAQHRPPFSSLTTLAVVTGDTKTDFPGVEKSWHGIV</sequence>
<evidence type="ECO:0000313" key="2">
    <source>
        <dbReference type="Proteomes" id="UP000015103"/>
    </source>
</evidence>
<keyword evidence="2" id="KW-1185">Reference proteome</keyword>
<accession>T1HYH7</accession>
<organism evidence="1 2">
    <name type="scientific">Rhodnius prolixus</name>
    <name type="common">Triatomid bug</name>
    <dbReference type="NCBI Taxonomy" id="13249"/>
    <lineage>
        <taxon>Eukaryota</taxon>
        <taxon>Metazoa</taxon>
        <taxon>Ecdysozoa</taxon>
        <taxon>Arthropoda</taxon>
        <taxon>Hexapoda</taxon>
        <taxon>Insecta</taxon>
        <taxon>Pterygota</taxon>
        <taxon>Neoptera</taxon>
        <taxon>Paraneoptera</taxon>
        <taxon>Hemiptera</taxon>
        <taxon>Heteroptera</taxon>
        <taxon>Panheteroptera</taxon>
        <taxon>Cimicomorpha</taxon>
        <taxon>Reduviidae</taxon>
        <taxon>Triatominae</taxon>
        <taxon>Rhodnius</taxon>
    </lineage>
</organism>
<dbReference type="VEuPathDB" id="VectorBase:RPRC009097"/>
<dbReference type="InParanoid" id="T1HYH7"/>
<evidence type="ECO:0000313" key="1">
    <source>
        <dbReference type="EnsemblMetazoa" id="RPRC009097-PA"/>
    </source>
</evidence>
<name>T1HYH7_RHOPR</name>
<dbReference type="Proteomes" id="UP000015103">
    <property type="component" value="Unassembled WGS sequence"/>
</dbReference>
<dbReference type="EMBL" id="ACPB03000559">
    <property type="status" value="NOT_ANNOTATED_CDS"/>
    <property type="molecule type" value="Genomic_DNA"/>
</dbReference>